<feature type="transmembrane region" description="Helical" evidence="2">
    <location>
        <begin position="103"/>
        <end position="127"/>
    </location>
</feature>
<feature type="transmembrane region" description="Helical" evidence="2">
    <location>
        <begin position="35"/>
        <end position="57"/>
    </location>
</feature>
<keyword evidence="4" id="KW-1185">Reference proteome</keyword>
<feature type="region of interest" description="Disordered" evidence="1">
    <location>
        <begin position="1"/>
        <end position="30"/>
    </location>
</feature>
<keyword evidence="2" id="KW-0812">Transmembrane</keyword>
<dbReference type="AlphaFoldDB" id="A0A6A6VV00"/>
<reference evidence="3" key="1">
    <citation type="journal article" date="2020" name="Stud. Mycol.">
        <title>101 Dothideomycetes genomes: a test case for predicting lifestyles and emergence of pathogens.</title>
        <authorList>
            <person name="Haridas S."/>
            <person name="Albert R."/>
            <person name="Binder M."/>
            <person name="Bloem J."/>
            <person name="Labutti K."/>
            <person name="Salamov A."/>
            <person name="Andreopoulos B."/>
            <person name="Baker S."/>
            <person name="Barry K."/>
            <person name="Bills G."/>
            <person name="Bluhm B."/>
            <person name="Cannon C."/>
            <person name="Castanera R."/>
            <person name="Culley D."/>
            <person name="Daum C."/>
            <person name="Ezra D."/>
            <person name="Gonzalez J."/>
            <person name="Henrissat B."/>
            <person name="Kuo A."/>
            <person name="Liang C."/>
            <person name="Lipzen A."/>
            <person name="Lutzoni F."/>
            <person name="Magnuson J."/>
            <person name="Mondo S."/>
            <person name="Nolan M."/>
            <person name="Ohm R."/>
            <person name="Pangilinan J."/>
            <person name="Park H.-J."/>
            <person name="Ramirez L."/>
            <person name="Alfaro M."/>
            <person name="Sun H."/>
            <person name="Tritt A."/>
            <person name="Yoshinaga Y."/>
            <person name="Zwiers L.-H."/>
            <person name="Turgeon B."/>
            <person name="Goodwin S."/>
            <person name="Spatafora J."/>
            <person name="Crous P."/>
            <person name="Grigoriev I."/>
        </authorList>
    </citation>
    <scope>NUCLEOTIDE SEQUENCE</scope>
    <source>
        <strain evidence="3">CBS 121739</strain>
    </source>
</reference>
<keyword evidence="2" id="KW-1133">Transmembrane helix</keyword>
<name>A0A6A6VV00_9PEZI</name>
<proteinExistence type="predicted"/>
<organism evidence="3 4">
    <name type="scientific">Pseudovirgaria hyperparasitica</name>
    <dbReference type="NCBI Taxonomy" id="470096"/>
    <lineage>
        <taxon>Eukaryota</taxon>
        <taxon>Fungi</taxon>
        <taxon>Dikarya</taxon>
        <taxon>Ascomycota</taxon>
        <taxon>Pezizomycotina</taxon>
        <taxon>Dothideomycetes</taxon>
        <taxon>Dothideomycetes incertae sedis</taxon>
        <taxon>Acrospermales</taxon>
        <taxon>Acrospermaceae</taxon>
        <taxon>Pseudovirgaria</taxon>
    </lineage>
</organism>
<evidence type="ECO:0000256" key="2">
    <source>
        <dbReference type="SAM" id="Phobius"/>
    </source>
</evidence>
<evidence type="ECO:0000313" key="4">
    <source>
        <dbReference type="Proteomes" id="UP000799437"/>
    </source>
</evidence>
<evidence type="ECO:0000256" key="1">
    <source>
        <dbReference type="SAM" id="MobiDB-lite"/>
    </source>
</evidence>
<protein>
    <submittedName>
        <fullName evidence="3">Uncharacterized protein</fullName>
    </submittedName>
</protein>
<feature type="transmembrane region" description="Helical" evidence="2">
    <location>
        <begin position="78"/>
        <end position="97"/>
    </location>
</feature>
<feature type="compositionally biased region" description="Low complexity" evidence="1">
    <location>
        <begin position="628"/>
        <end position="657"/>
    </location>
</feature>
<gene>
    <name evidence="3" type="ORF">EJ05DRAFT_480009</name>
</gene>
<evidence type="ECO:0000313" key="3">
    <source>
        <dbReference type="EMBL" id="KAF2753995.1"/>
    </source>
</evidence>
<feature type="region of interest" description="Disordered" evidence="1">
    <location>
        <begin position="621"/>
        <end position="657"/>
    </location>
</feature>
<dbReference type="RefSeq" id="XP_033596446.1">
    <property type="nucleotide sequence ID" value="XM_033744789.1"/>
</dbReference>
<sequence length="763" mass="84078">MASNATKIPRKPVPPHQDCTSHPPRDASSKPGLTWPYLATSILVLLVATLSWARRWALSGAAIESLIVVYGHGRDNRVLPSIPLWTFLATFNLVYAICSTSWLLYAGFALACYPSILLTCLFQFRIAARLARRVLRKTLGQHPSFVRDQLALFNLPALEIDTDVDGLMVIRGATFSCSGLTLVAHGIELGLKLTDDIELAIYVDEVVVRFFRAIEIGDVYANIKGGKFEMTFAEMDDVQDDAASEISVFLDNTPLLRAANIGGKKYTDRPKLRETLTGVSWLADSSAQVRRLSDSSGVDRDGWQAGLDMVTTLSPDDQVADTQYQERLTEIRTTSAIYQSRQQARHKAKQERGVRIDDENEMRAAASAELHDLPSVPHPPSRSVRVTTLQNLSSPRTREFMHRLPFLLRLLLAPLSYFHPIRISSINAAGSGKWLSSMLQKQVFKRYTENNAELRRLQRKVASWTADANFCVQLLDIKGVATVPLSTLSTITAFLKFDEVIAYRIIPHSSTISQVVRLGGADASFTIPSFLLPHHEHIIPPAPTPADEEALESAIQHEEGTTPKAKQHEAALAKLQRDETEIVMSVHGSLPASFDQSLLNFTAALVKSTKIIEFEKDLDEATADNDDNNSSSPVISPPSSSLPIDTTTSDTESISSITPSERMRVRDAAGFKVFAKHIRQNLSDGTTKAQMKEFARDLHQSTKDGMKKALVGGLVNDRWIARMTGKVAAALQDAQGDFGYSGRIPIALGPYRGREGLASKLLP</sequence>
<dbReference type="OrthoDB" id="5372451at2759"/>
<dbReference type="Proteomes" id="UP000799437">
    <property type="component" value="Unassembled WGS sequence"/>
</dbReference>
<accession>A0A6A6VV00</accession>
<dbReference type="EMBL" id="ML996582">
    <property type="protein sequence ID" value="KAF2753995.1"/>
    <property type="molecule type" value="Genomic_DNA"/>
</dbReference>
<keyword evidence="2" id="KW-0472">Membrane</keyword>
<dbReference type="GeneID" id="54485843"/>